<dbReference type="InterPro" id="IPR011043">
    <property type="entry name" value="Gal_Oxase/kelch_b-propeller"/>
</dbReference>
<dbReference type="EMBL" id="RWGY01000029">
    <property type="protein sequence ID" value="TVU18070.1"/>
    <property type="molecule type" value="Genomic_DNA"/>
</dbReference>
<name>A0A5J9U4I7_9POAL</name>
<dbReference type="AlphaFoldDB" id="A0A5J9U4I7"/>
<feature type="domain" description="F-box" evidence="1">
    <location>
        <begin position="4"/>
        <end position="53"/>
    </location>
</feature>
<dbReference type="SMART" id="SM00256">
    <property type="entry name" value="FBOX"/>
    <property type="match status" value="1"/>
</dbReference>
<protein>
    <recommendedName>
        <fullName evidence="1">F-box domain-containing protein</fullName>
    </recommendedName>
</protein>
<dbReference type="SUPFAM" id="SSF50965">
    <property type="entry name" value="Galactose oxidase, central domain"/>
    <property type="match status" value="1"/>
</dbReference>
<dbReference type="CDD" id="cd22157">
    <property type="entry name" value="F-box_AtFBW1-like"/>
    <property type="match status" value="1"/>
</dbReference>
<gene>
    <name evidence="2" type="ORF">EJB05_34139</name>
</gene>
<dbReference type="PROSITE" id="PS50181">
    <property type="entry name" value="FBOX"/>
    <property type="match status" value="1"/>
</dbReference>
<dbReference type="PANTHER" id="PTHR32133:SF392">
    <property type="entry name" value="F-BOX DOMAIN-CONTAINING PROTEIN"/>
    <property type="match status" value="1"/>
</dbReference>
<dbReference type="Pfam" id="PF00646">
    <property type="entry name" value="F-box"/>
    <property type="match status" value="1"/>
</dbReference>
<reference evidence="2 3" key="1">
    <citation type="journal article" date="2019" name="Sci. Rep.">
        <title>A high-quality genome of Eragrostis curvula grass provides insights into Poaceae evolution and supports new strategies to enhance forage quality.</title>
        <authorList>
            <person name="Carballo J."/>
            <person name="Santos B.A.C.M."/>
            <person name="Zappacosta D."/>
            <person name="Garbus I."/>
            <person name="Selva J.P."/>
            <person name="Gallo C.A."/>
            <person name="Diaz A."/>
            <person name="Albertini E."/>
            <person name="Caccamo M."/>
            <person name="Echenique V."/>
        </authorList>
    </citation>
    <scope>NUCLEOTIDE SEQUENCE [LARGE SCALE GENOMIC DNA]</scope>
    <source>
        <strain evidence="3">cv. Victoria</strain>
        <tissue evidence="2">Leaf</tissue>
    </source>
</reference>
<comment type="caution">
    <text evidence="2">The sequence shown here is derived from an EMBL/GenBank/DDBJ whole genome shotgun (WGS) entry which is preliminary data.</text>
</comment>
<proteinExistence type="predicted"/>
<accession>A0A5J9U4I7</accession>
<dbReference type="OrthoDB" id="588921at2759"/>
<dbReference type="PANTHER" id="PTHR32133">
    <property type="entry name" value="OS07G0120400 PROTEIN"/>
    <property type="match status" value="1"/>
</dbReference>
<dbReference type="Gene3D" id="1.20.1280.50">
    <property type="match status" value="1"/>
</dbReference>
<dbReference type="InterPro" id="IPR001810">
    <property type="entry name" value="F-box_dom"/>
</dbReference>
<keyword evidence="3" id="KW-1185">Reference proteome</keyword>
<dbReference type="Proteomes" id="UP000324897">
    <property type="component" value="Chromosome 7"/>
</dbReference>
<feature type="non-terminal residue" evidence="2">
    <location>
        <position position="1"/>
    </location>
</feature>
<organism evidence="2 3">
    <name type="scientific">Eragrostis curvula</name>
    <name type="common">weeping love grass</name>
    <dbReference type="NCBI Taxonomy" id="38414"/>
    <lineage>
        <taxon>Eukaryota</taxon>
        <taxon>Viridiplantae</taxon>
        <taxon>Streptophyta</taxon>
        <taxon>Embryophyta</taxon>
        <taxon>Tracheophyta</taxon>
        <taxon>Spermatophyta</taxon>
        <taxon>Magnoliopsida</taxon>
        <taxon>Liliopsida</taxon>
        <taxon>Poales</taxon>
        <taxon>Poaceae</taxon>
        <taxon>PACMAD clade</taxon>
        <taxon>Chloridoideae</taxon>
        <taxon>Eragrostideae</taxon>
        <taxon>Eragrostidinae</taxon>
        <taxon>Eragrostis</taxon>
    </lineage>
</organism>
<evidence type="ECO:0000313" key="3">
    <source>
        <dbReference type="Proteomes" id="UP000324897"/>
    </source>
</evidence>
<sequence length="428" mass="47256">MLPQPELSELPDDVLGDILLRLPPDDPACFLRASLVCKSWRRILADPEFHRTRGALHRRPSFLGILYVVNKDMPFCSRFVPNNPTSRRPAARDLPGWLVLDCRHGRALFATASPSLSPWVTFDFLVWDPLTDEQRRLPRPSPPPTVLGGANFLTLKAAVLCAAAAEGCDHSGCHGGAFIVVFLSAPNCFTLSARVYSSETGNWSKLTSCVSPFDYHGSSGPSAALVGDTLYFHGRKKHAFKYHLGTEHLSVIDDPPPYVFRGQSICPMTMEDGGLRFTGVEDGLKSSACLCLCSREEGQDEVAQWAQLRAIELAVLLPDDALDGNPSAYVSCNVYGSINAKVVGFVDGTDVCFVGVRMMCSDNEAVYFFELNSGRARKVLEDCAYVFPYTSFCIPVIEANSTREGPSSLNKLKMLMRWLLNRRIFRFG</sequence>
<dbReference type="SUPFAM" id="SSF81383">
    <property type="entry name" value="F-box domain"/>
    <property type="match status" value="1"/>
</dbReference>
<dbReference type="Gramene" id="TVU18070">
    <property type="protein sequence ID" value="TVU18070"/>
    <property type="gene ID" value="EJB05_34139"/>
</dbReference>
<evidence type="ECO:0000313" key="2">
    <source>
        <dbReference type="EMBL" id="TVU18070.1"/>
    </source>
</evidence>
<evidence type="ECO:0000259" key="1">
    <source>
        <dbReference type="PROSITE" id="PS50181"/>
    </source>
</evidence>
<dbReference type="InterPro" id="IPR036047">
    <property type="entry name" value="F-box-like_dom_sf"/>
</dbReference>